<dbReference type="AlphaFoldDB" id="C7G692"/>
<accession>C7G692</accession>
<sequence>MLLVVIPCYHLVWYNCHHPRHTRAFVVIPCYHLVWYNKINFD</sequence>
<name>C7G692_9FIRM</name>
<gene>
    <name evidence="1" type="ORF">ROSINTL182_05404</name>
</gene>
<dbReference type="EMBL" id="ABYJ02000021">
    <property type="protein sequence ID" value="EEV02682.1"/>
    <property type="molecule type" value="Genomic_DNA"/>
</dbReference>
<comment type="caution">
    <text evidence="1">The sequence shown here is derived from an EMBL/GenBank/DDBJ whole genome shotgun (WGS) entry which is preliminary data.</text>
</comment>
<proteinExistence type="predicted"/>
<evidence type="ECO:0000313" key="2">
    <source>
        <dbReference type="Proteomes" id="UP000004828"/>
    </source>
</evidence>
<reference evidence="1 2" key="1">
    <citation type="submission" date="2009-08" db="EMBL/GenBank/DDBJ databases">
        <authorList>
            <person name="Weinstock G."/>
            <person name="Sodergren E."/>
            <person name="Clifton S."/>
            <person name="Fulton L."/>
            <person name="Fulton B."/>
            <person name="Courtney L."/>
            <person name="Fronick C."/>
            <person name="Harrison M."/>
            <person name="Strong C."/>
            <person name="Farmer C."/>
            <person name="Delahaunty K."/>
            <person name="Markovic C."/>
            <person name="Hall O."/>
            <person name="Minx P."/>
            <person name="Tomlinson C."/>
            <person name="Mitreva M."/>
            <person name="Nelson J."/>
            <person name="Hou S."/>
            <person name="Wollam A."/>
            <person name="Pepin K.H."/>
            <person name="Johnson M."/>
            <person name="Bhonagiri V."/>
            <person name="Nash W.E."/>
            <person name="Warren W."/>
            <person name="Chinwalla A."/>
            <person name="Mardis E.R."/>
            <person name="Wilson R.K."/>
        </authorList>
    </citation>
    <scope>NUCLEOTIDE SEQUENCE [LARGE SCALE GENOMIC DNA]</scope>
    <source>
        <strain evidence="1 2">L1-82</strain>
    </source>
</reference>
<dbReference type="HOGENOM" id="CLU_3257275_0_0_9"/>
<evidence type="ECO:0000313" key="1">
    <source>
        <dbReference type="EMBL" id="EEV02682.1"/>
    </source>
</evidence>
<organism evidence="1 2">
    <name type="scientific">Roseburia intestinalis L1-82</name>
    <dbReference type="NCBI Taxonomy" id="536231"/>
    <lineage>
        <taxon>Bacteria</taxon>
        <taxon>Bacillati</taxon>
        <taxon>Bacillota</taxon>
        <taxon>Clostridia</taxon>
        <taxon>Lachnospirales</taxon>
        <taxon>Lachnospiraceae</taxon>
        <taxon>Roseburia</taxon>
    </lineage>
</organism>
<protein>
    <submittedName>
        <fullName evidence="1">Uncharacterized protein</fullName>
    </submittedName>
</protein>
<dbReference type="Proteomes" id="UP000004828">
    <property type="component" value="Unassembled WGS sequence"/>
</dbReference>